<protein>
    <submittedName>
        <fullName evidence="2">Uncharacterized protein</fullName>
    </submittedName>
</protein>
<sequence>MLAQHGADGRRAGAERDEDGGEPEGEGKRREHDRPARLTILADHATAPELVNGNPGHITKIGRNERQDTGRKKG</sequence>
<proteinExistence type="predicted"/>
<keyword evidence="3" id="KW-1185">Reference proteome</keyword>
<dbReference type="Proteomes" id="UP000321717">
    <property type="component" value="Unassembled WGS sequence"/>
</dbReference>
<reference evidence="2 3" key="1">
    <citation type="submission" date="2019-07" db="EMBL/GenBank/DDBJ databases">
        <title>Whole genome shotgun sequence of Rhizobium naphthalenivorans NBRC 107585.</title>
        <authorList>
            <person name="Hosoyama A."/>
            <person name="Uohara A."/>
            <person name="Ohji S."/>
            <person name="Ichikawa N."/>
        </authorList>
    </citation>
    <scope>NUCLEOTIDE SEQUENCE [LARGE SCALE GENOMIC DNA]</scope>
    <source>
        <strain evidence="2 3">NBRC 107585</strain>
    </source>
</reference>
<feature type="compositionally biased region" description="Basic and acidic residues" evidence="1">
    <location>
        <begin position="25"/>
        <end position="36"/>
    </location>
</feature>
<comment type="caution">
    <text evidence="2">The sequence shown here is derived from an EMBL/GenBank/DDBJ whole genome shotgun (WGS) entry which is preliminary data.</text>
</comment>
<organism evidence="2 3">
    <name type="scientific">Ciceribacter naphthalenivorans</name>
    <dbReference type="NCBI Taxonomy" id="1118451"/>
    <lineage>
        <taxon>Bacteria</taxon>
        <taxon>Pseudomonadati</taxon>
        <taxon>Pseudomonadota</taxon>
        <taxon>Alphaproteobacteria</taxon>
        <taxon>Hyphomicrobiales</taxon>
        <taxon>Rhizobiaceae</taxon>
        <taxon>Ciceribacter</taxon>
    </lineage>
</organism>
<dbReference type="EMBL" id="BJZP01000001">
    <property type="protein sequence ID" value="GEO83304.1"/>
    <property type="molecule type" value="Genomic_DNA"/>
</dbReference>
<accession>A0A512HCY4</accession>
<feature type="region of interest" description="Disordered" evidence="1">
    <location>
        <begin position="1"/>
        <end position="74"/>
    </location>
</feature>
<evidence type="ECO:0000256" key="1">
    <source>
        <dbReference type="SAM" id="MobiDB-lite"/>
    </source>
</evidence>
<evidence type="ECO:0000313" key="2">
    <source>
        <dbReference type="EMBL" id="GEO83304.1"/>
    </source>
</evidence>
<gene>
    <name evidence="2" type="ORF">RNA01_02360</name>
</gene>
<dbReference type="AlphaFoldDB" id="A0A512HCY4"/>
<name>A0A512HCY4_9HYPH</name>
<evidence type="ECO:0000313" key="3">
    <source>
        <dbReference type="Proteomes" id="UP000321717"/>
    </source>
</evidence>
<feature type="compositionally biased region" description="Basic and acidic residues" evidence="1">
    <location>
        <begin position="62"/>
        <end position="74"/>
    </location>
</feature>